<evidence type="ECO:0000313" key="1">
    <source>
        <dbReference type="EMBL" id="NEU76474.1"/>
    </source>
</evidence>
<dbReference type="AlphaFoldDB" id="A0A846HIG8"/>
<organism evidence="1 2">
    <name type="scientific">Hassallia byssoidea VB512170</name>
    <dbReference type="NCBI Taxonomy" id="1304833"/>
    <lineage>
        <taxon>Bacteria</taxon>
        <taxon>Bacillati</taxon>
        <taxon>Cyanobacteriota</taxon>
        <taxon>Cyanophyceae</taxon>
        <taxon>Nostocales</taxon>
        <taxon>Tolypothrichaceae</taxon>
        <taxon>Hassallia</taxon>
    </lineage>
</organism>
<name>A0A846HIG8_9CYAN</name>
<proteinExistence type="predicted"/>
<gene>
    <name evidence="1" type="ORF">PI95_029155</name>
</gene>
<reference evidence="1 2" key="1">
    <citation type="journal article" date="2015" name="Genome Announc.">
        <title>Draft Genome Sequence of Cyanobacterium Hassallia byssoidea Strain VB512170, Isolated from Monuments in India.</title>
        <authorList>
            <person name="Singh D."/>
            <person name="Chandrababunaidu M.M."/>
            <person name="Panda A."/>
            <person name="Sen D."/>
            <person name="Bhattacharyya S."/>
            <person name="Adhikary S.P."/>
            <person name="Tripathy S."/>
        </authorList>
    </citation>
    <scope>NUCLEOTIDE SEQUENCE [LARGE SCALE GENOMIC DNA]</scope>
    <source>
        <strain evidence="1 2">VB512170</strain>
    </source>
</reference>
<sequence length="402" mass="45683">MDFYLQLGWGMMGHCENLLKGWEGGTVILSPRDLEPEQLINFAGKIKKLKGQVLLDPQVYLPRATHLRLQSHNYWDKEYSTIAFWSGTGLNQQLMKLLELNRQLSCDAFILPGLYTRTVNIDWLEYQRATIESAQSLQDNQFDLIATVALSVDVIKNPDQIHGLIESVKNWSSNTIYLICEPPTGQYLVNDPAWLANVLDLIAGLRLSDKKVILGYCSHQMLIAACACANAIASGTWLNVRSFTTSKFHAQESDDESRRTTWYYCPQALSEFKLPSLDLAVMRGMLMNLKPIPALESNEAKILFSGSQPSSTGFRESESFRHYLQALRTQALASSRSSFDESVEYHRNLLDSAEQILQKLQSVSIRDKARDFEQVIDTNRAALSYIEDYRGVILRRNWSRLA</sequence>
<dbReference type="RefSeq" id="WP_039748325.1">
    <property type="nucleotide sequence ID" value="NZ_JTCM02000113.1"/>
</dbReference>
<dbReference type="Proteomes" id="UP000031549">
    <property type="component" value="Unassembled WGS sequence"/>
</dbReference>
<accession>A0A846HIG8</accession>
<protein>
    <submittedName>
        <fullName evidence="1">Uncharacterized protein</fullName>
    </submittedName>
</protein>
<comment type="caution">
    <text evidence="1">The sequence shown here is derived from an EMBL/GenBank/DDBJ whole genome shotgun (WGS) entry which is preliminary data.</text>
</comment>
<dbReference type="EMBL" id="JTCM02000113">
    <property type="protein sequence ID" value="NEU76474.1"/>
    <property type="molecule type" value="Genomic_DNA"/>
</dbReference>
<evidence type="ECO:0000313" key="2">
    <source>
        <dbReference type="Proteomes" id="UP000031549"/>
    </source>
</evidence>
<keyword evidence="2" id="KW-1185">Reference proteome</keyword>